<dbReference type="EMBL" id="KN824981">
    <property type="protein sequence ID" value="KIK96523.1"/>
    <property type="molecule type" value="Genomic_DNA"/>
</dbReference>
<dbReference type="AlphaFoldDB" id="A0A0D0DSM9"/>
<dbReference type="Proteomes" id="UP000054538">
    <property type="component" value="Unassembled WGS sequence"/>
</dbReference>
<reference evidence="2 3" key="1">
    <citation type="submission" date="2014-04" db="EMBL/GenBank/DDBJ databases">
        <authorList>
            <consortium name="DOE Joint Genome Institute"/>
            <person name="Kuo A."/>
            <person name="Kohler A."/>
            <person name="Jargeat P."/>
            <person name="Nagy L.G."/>
            <person name="Floudas D."/>
            <person name="Copeland A."/>
            <person name="Barry K.W."/>
            <person name="Cichocki N."/>
            <person name="Veneault-Fourrey C."/>
            <person name="LaButti K."/>
            <person name="Lindquist E.A."/>
            <person name="Lipzen A."/>
            <person name="Lundell T."/>
            <person name="Morin E."/>
            <person name="Murat C."/>
            <person name="Sun H."/>
            <person name="Tunlid A."/>
            <person name="Henrissat B."/>
            <person name="Grigoriev I.V."/>
            <person name="Hibbett D.S."/>
            <person name="Martin F."/>
            <person name="Nordberg H.P."/>
            <person name="Cantor M.N."/>
            <person name="Hua S.X."/>
        </authorList>
    </citation>
    <scope>NUCLEOTIDE SEQUENCE [LARGE SCALE GENOMIC DNA]</scope>
    <source>
        <strain evidence="2 3">Ve08.2h10</strain>
    </source>
</reference>
<evidence type="ECO:0000313" key="2">
    <source>
        <dbReference type="EMBL" id="KIK96523.1"/>
    </source>
</evidence>
<sequence length="104" mass="12096">MVYSVLLLARNLRLRLNTISPSRTRIHRPWEREVVKPQRLHTRALAAEQYLSSTRPCPLQIGGLPGRSHTDYPSSSRRRWDHKGCNVQQTQDRRKVPVIIGPTY</sequence>
<keyword evidence="3" id="KW-1185">Reference proteome</keyword>
<accession>A0A0D0DSM9</accession>
<dbReference type="InParanoid" id="A0A0D0DSM9"/>
<gene>
    <name evidence="2" type="ORF">PAXRUDRAFT_299736</name>
</gene>
<proteinExistence type="predicted"/>
<name>A0A0D0DSM9_9AGAM</name>
<evidence type="ECO:0000256" key="1">
    <source>
        <dbReference type="SAM" id="MobiDB-lite"/>
    </source>
</evidence>
<evidence type="ECO:0000313" key="3">
    <source>
        <dbReference type="Proteomes" id="UP000054538"/>
    </source>
</evidence>
<organism evidence="2 3">
    <name type="scientific">Paxillus rubicundulus Ve08.2h10</name>
    <dbReference type="NCBI Taxonomy" id="930991"/>
    <lineage>
        <taxon>Eukaryota</taxon>
        <taxon>Fungi</taxon>
        <taxon>Dikarya</taxon>
        <taxon>Basidiomycota</taxon>
        <taxon>Agaricomycotina</taxon>
        <taxon>Agaricomycetes</taxon>
        <taxon>Agaricomycetidae</taxon>
        <taxon>Boletales</taxon>
        <taxon>Paxilineae</taxon>
        <taxon>Paxillaceae</taxon>
        <taxon>Paxillus</taxon>
    </lineage>
</organism>
<dbReference type="HOGENOM" id="CLU_2250913_0_0_1"/>
<feature type="region of interest" description="Disordered" evidence="1">
    <location>
        <begin position="61"/>
        <end position="88"/>
    </location>
</feature>
<protein>
    <submittedName>
        <fullName evidence="2">Uncharacterized protein</fullName>
    </submittedName>
</protein>
<reference evidence="3" key="2">
    <citation type="submission" date="2015-01" db="EMBL/GenBank/DDBJ databases">
        <title>Evolutionary Origins and Diversification of the Mycorrhizal Mutualists.</title>
        <authorList>
            <consortium name="DOE Joint Genome Institute"/>
            <consortium name="Mycorrhizal Genomics Consortium"/>
            <person name="Kohler A."/>
            <person name="Kuo A."/>
            <person name="Nagy L.G."/>
            <person name="Floudas D."/>
            <person name="Copeland A."/>
            <person name="Barry K.W."/>
            <person name="Cichocki N."/>
            <person name="Veneault-Fourrey C."/>
            <person name="LaButti K."/>
            <person name="Lindquist E.A."/>
            <person name="Lipzen A."/>
            <person name="Lundell T."/>
            <person name="Morin E."/>
            <person name="Murat C."/>
            <person name="Riley R."/>
            <person name="Ohm R."/>
            <person name="Sun H."/>
            <person name="Tunlid A."/>
            <person name="Henrissat B."/>
            <person name="Grigoriev I.V."/>
            <person name="Hibbett D.S."/>
            <person name="Martin F."/>
        </authorList>
    </citation>
    <scope>NUCLEOTIDE SEQUENCE [LARGE SCALE GENOMIC DNA]</scope>
    <source>
        <strain evidence="3">Ve08.2h10</strain>
    </source>
</reference>